<dbReference type="Proteomes" id="UP001500575">
    <property type="component" value="Unassembled WGS sequence"/>
</dbReference>
<organism evidence="2 3">
    <name type="scientific">Nocardioides bigeumensis</name>
    <dbReference type="NCBI Taxonomy" id="433657"/>
    <lineage>
        <taxon>Bacteria</taxon>
        <taxon>Bacillati</taxon>
        <taxon>Actinomycetota</taxon>
        <taxon>Actinomycetes</taxon>
        <taxon>Propionibacteriales</taxon>
        <taxon>Nocardioidaceae</taxon>
        <taxon>Nocardioides</taxon>
    </lineage>
</organism>
<evidence type="ECO:0000313" key="2">
    <source>
        <dbReference type="EMBL" id="GAA2133391.1"/>
    </source>
</evidence>
<dbReference type="RefSeq" id="WP_344305501.1">
    <property type="nucleotide sequence ID" value="NZ_BAAAQQ010000014.1"/>
</dbReference>
<sequence length="60" mass="6196">MNIFDPTAAMVLLVVVSVVTCLGVALTAVTVGRDFIARRPARTATQRPATSYPAGVAAAH</sequence>
<protein>
    <submittedName>
        <fullName evidence="2">Uncharacterized protein</fullName>
    </submittedName>
</protein>
<feature type="region of interest" description="Disordered" evidence="1">
    <location>
        <begin position="41"/>
        <end position="60"/>
    </location>
</feature>
<evidence type="ECO:0000256" key="1">
    <source>
        <dbReference type="SAM" id="MobiDB-lite"/>
    </source>
</evidence>
<dbReference type="EMBL" id="BAAAQQ010000014">
    <property type="protein sequence ID" value="GAA2133391.1"/>
    <property type="molecule type" value="Genomic_DNA"/>
</dbReference>
<accession>A0ABP5KRQ9</accession>
<gene>
    <name evidence="2" type="ORF">GCM10009843_38710</name>
</gene>
<name>A0ABP5KRQ9_9ACTN</name>
<comment type="caution">
    <text evidence="2">The sequence shown here is derived from an EMBL/GenBank/DDBJ whole genome shotgun (WGS) entry which is preliminary data.</text>
</comment>
<proteinExistence type="predicted"/>
<evidence type="ECO:0000313" key="3">
    <source>
        <dbReference type="Proteomes" id="UP001500575"/>
    </source>
</evidence>
<reference evidence="3" key="1">
    <citation type="journal article" date="2019" name="Int. J. Syst. Evol. Microbiol.">
        <title>The Global Catalogue of Microorganisms (GCM) 10K type strain sequencing project: providing services to taxonomists for standard genome sequencing and annotation.</title>
        <authorList>
            <consortium name="The Broad Institute Genomics Platform"/>
            <consortium name="The Broad Institute Genome Sequencing Center for Infectious Disease"/>
            <person name="Wu L."/>
            <person name="Ma J."/>
        </authorList>
    </citation>
    <scope>NUCLEOTIDE SEQUENCE [LARGE SCALE GENOMIC DNA]</scope>
    <source>
        <strain evidence="3">JCM 16021</strain>
    </source>
</reference>
<keyword evidence="3" id="KW-1185">Reference proteome</keyword>